<gene>
    <name evidence="2" type="ORF">A3F84_25660</name>
</gene>
<evidence type="ECO:0000259" key="1">
    <source>
        <dbReference type="SMART" id="SM00481"/>
    </source>
</evidence>
<dbReference type="SUPFAM" id="SSF89550">
    <property type="entry name" value="PHP domain-like"/>
    <property type="match status" value="1"/>
</dbReference>
<dbReference type="GO" id="GO:0035312">
    <property type="term" value="F:5'-3' DNA exonuclease activity"/>
    <property type="evidence" value="ECO:0007669"/>
    <property type="project" value="TreeGrafter"/>
</dbReference>
<dbReference type="SMART" id="SM00481">
    <property type="entry name" value="POLIIIAc"/>
    <property type="match status" value="1"/>
</dbReference>
<dbReference type="Pfam" id="PF02811">
    <property type="entry name" value="PHP"/>
    <property type="match status" value="1"/>
</dbReference>
<dbReference type="InterPro" id="IPR052018">
    <property type="entry name" value="PHP_domain"/>
</dbReference>
<name>A0A1F6CHW1_HANXR</name>
<dbReference type="InterPro" id="IPR003141">
    <property type="entry name" value="Pol/His_phosphatase_N"/>
</dbReference>
<proteinExistence type="predicted"/>
<dbReference type="PANTHER" id="PTHR42924:SF3">
    <property type="entry name" value="POLYMERASE_HISTIDINOL PHOSPHATASE N-TERMINAL DOMAIN-CONTAINING PROTEIN"/>
    <property type="match status" value="1"/>
</dbReference>
<dbReference type="Gene3D" id="1.10.150.650">
    <property type="match status" value="1"/>
</dbReference>
<accession>A0A1F6CHW1</accession>
<dbReference type="AlphaFoldDB" id="A0A1F6CHW1"/>
<dbReference type="Proteomes" id="UP000178606">
    <property type="component" value="Unassembled WGS sequence"/>
</dbReference>
<evidence type="ECO:0000313" key="3">
    <source>
        <dbReference type="Proteomes" id="UP000178606"/>
    </source>
</evidence>
<dbReference type="InterPro" id="IPR004013">
    <property type="entry name" value="PHP_dom"/>
</dbReference>
<dbReference type="GO" id="GO:0004534">
    <property type="term" value="F:5'-3' RNA exonuclease activity"/>
    <property type="evidence" value="ECO:0007669"/>
    <property type="project" value="TreeGrafter"/>
</dbReference>
<organism evidence="2 3">
    <name type="scientific">Handelsmanbacteria sp. (strain RIFCSPLOWO2_12_FULL_64_10)</name>
    <dbReference type="NCBI Taxonomy" id="1817868"/>
    <lineage>
        <taxon>Bacteria</taxon>
        <taxon>Candidatus Handelsmaniibacteriota</taxon>
    </lineage>
</organism>
<dbReference type="Gene3D" id="3.20.20.140">
    <property type="entry name" value="Metal-dependent hydrolases"/>
    <property type="match status" value="1"/>
</dbReference>
<reference evidence="2 3" key="1">
    <citation type="journal article" date="2016" name="Nat. Commun.">
        <title>Thousands of microbial genomes shed light on interconnected biogeochemical processes in an aquifer system.</title>
        <authorList>
            <person name="Anantharaman K."/>
            <person name="Brown C.T."/>
            <person name="Hug L.A."/>
            <person name="Sharon I."/>
            <person name="Castelle C.J."/>
            <person name="Probst A.J."/>
            <person name="Thomas B.C."/>
            <person name="Singh A."/>
            <person name="Wilkins M.J."/>
            <person name="Karaoz U."/>
            <person name="Brodie E.L."/>
            <person name="Williams K.H."/>
            <person name="Hubbard S.S."/>
            <person name="Banfield J.F."/>
        </authorList>
    </citation>
    <scope>NUCLEOTIDE SEQUENCE [LARGE SCALE GENOMIC DNA]</scope>
    <source>
        <strain evidence="3">RIFCSPLOWO2_12_FULL_64_10</strain>
    </source>
</reference>
<comment type="caution">
    <text evidence="2">The sequence shown here is derived from an EMBL/GenBank/DDBJ whole genome shotgun (WGS) entry which is preliminary data.</text>
</comment>
<dbReference type="EMBL" id="MFKF01000248">
    <property type="protein sequence ID" value="OGG48452.1"/>
    <property type="molecule type" value="Genomic_DNA"/>
</dbReference>
<protein>
    <recommendedName>
        <fullName evidence="1">Polymerase/histidinol phosphatase N-terminal domain-containing protein</fullName>
    </recommendedName>
</protein>
<dbReference type="CDD" id="cd07438">
    <property type="entry name" value="PHP_HisPPase_AMP"/>
    <property type="match status" value="1"/>
</dbReference>
<evidence type="ECO:0000313" key="2">
    <source>
        <dbReference type="EMBL" id="OGG48452.1"/>
    </source>
</evidence>
<feature type="domain" description="Polymerase/histidinol phosphatase N-terminal" evidence="1">
    <location>
        <begin position="6"/>
        <end position="71"/>
    </location>
</feature>
<dbReference type="InterPro" id="IPR016195">
    <property type="entry name" value="Pol/histidinol_Pase-like"/>
</dbReference>
<dbReference type="PANTHER" id="PTHR42924">
    <property type="entry name" value="EXONUCLEASE"/>
    <property type="match status" value="1"/>
</dbReference>
<sequence>MMTDRIDLHLHSTCSDGTSDPEAVVQKAHDHGLRAISLTDHDCVDGVRAATDAGKVLGVEVIPGAELSTTFDGKDIHILAYFIDCARPGLLNYLQLFRDERQRRAKRIVNRLNQLGVALTIEAVMARAGDGAVGRPHIADALVDEGYVFSISEAFQKYLGYNRPAYEQKYLLSPEEAVRLIHEAGGLACLAHPGIYNRDDLLPALVACGLDGIEAVYSKHTPEQIRRYEEFADLCGLLKTGGSDCHGSGRGEPTMGTVDVPYAFLERLRGAEVKGRST</sequence>